<dbReference type="AlphaFoldDB" id="A0A812DBT0"/>
<dbReference type="Proteomes" id="UP000597762">
    <property type="component" value="Unassembled WGS sequence"/>
</dbReference>
<feature type="transmembrane region" description="Helical" evidence="1">
    <location>
        <begin position="192"/>
        <end position="215"/>
    </location>
</feature>
<evidence type="ECO:0000313" key="3">
    <source>
        <dbReference type="Proteomes" id="UP000597762"/>
    </source>
</evidence>
<accession>A0A812DBT0</accession>
<feature type="transmembrane region" description="Helical" evidence="1">
    <location>
        <begin position="15"/>
        <end position="38"/>
    </location>
</feature>
<evidence type="ECO:0000313" key="2">
    <source>
        <dbReference type="EMBL" id="CAE1292785.1"/>
    </source>
</evidence>
<feature type="transmembrane region" description="Helical" evidence="1">
    <location>
        <begin position="283"/>
        <end position="302"/>
    </location>
</feature>
<proteinExistence type="predicted"/>
<sequence>MWGFRNIYYSFINPFLLYLQSASFFSASFSFFCLSFIYHPLVVISPFLLNLSFFFLFSVLLSSIFLDLPFQSVLSLFFSLSLSPFLLLVSLLSFNIYQFNAFLFFSLLLFRSVYLFIIGVTVHSLCMSIFFFSDSIFFIYQSLSEAPLACRCLFILPGFITLSQLTLSFYYFSLSLPLSLSLFLLTQSFVYVYFLHCCPYFVCLYISIFLYWIYLSFIYQSLSRLSILLLLLLPRYIATLSSHFSVSLPSSLIERGNILVLFLLSVRLSIFFSSIHSLSPVNLLQSLFFFPTLSFIYLHFFYRVFLPLSFPPPITISSVIPSFPSIFYLILTFHCH</sequence>
<name>A0A812DBT0_ACAPH</name>
<dbReference type="EMBL" id="CAHIKZ030002833">
    <property type="protein sequence ID" value="CAE1292785.1"/>
    <property type="molecule type" value="Genomic_DNA"/>
</dbReference>
<gene>
    <name evidence="2" type="ORF">SPHA_49452</name>
</gene>
<keyword evidence="1" id="KW-1133">Transmembrane helix</keyword>
<keyword evidence="1" id="KW-0472">Membrane</keyword>
<feature type="transmembrane region" description="Helical" evidence="1">
    <location>
        <begin position="227"/>
        <end position="246"/>
    </location>
</feature>
<feature type="transmembrane region" description="Helical" evidence="1">
    <location>
        <begin position="258"/>
        <end position="276"/>
    </location>
</feature>
<feature type="transmembrane region" description="Helical" evidence="1">
    <location>
        <begin position="44"/>
        <end position="66"/>
    </location>
</feature>
<feature type="transmembrane region" description="Helical" evidence="1">
    <location>
        <begin position="114"/>
        <end position="140"/>
    </location>
</feature>
<protein>
    <submittedName>
        <fullName evidence="2">Uncharacterized protein</fullName>
    </submittedName>
</protein>
<evidence type="ECO:0000256" key="1">
    <source>
        <dbReference type="SAM" id="Phobius"/>
    </source>
</evidence>
<reference evidence="2" key="1">
    <citation type="submission" date="2021-01" db="EMBL/GenBank/DDBJ databases">
        <authorList>
            <person name="Li R."/>
            <person name="Bekaert M."/>
        </authorList>
    </citation>
    <scope>NUCLEOTIDE SEQUENCE</scope>
    <source>
        <strain evidence="2">Farmed</strain>
    </source>
</reference>
<keyword evidence="3" id="KW-1185">Reference proteome</keyword>
<organism evidence="2 3">
    <name type="scientific">Acanthosepion pharaonis</name>
    <name type="common">Pharaoh cuttlefish</name>
    <name type="synonym">Sepia pharaonis</name>
    <dbReference type="NCBI Taxonomy" id="158019"/>
    <lineage>
        <taxon>Eukaryota</taxon>
        <taxon>Metazoa</taxon>
        <taxon>Spiralia</taxon>
        <taxon>Lophotrochozoa</taxon>
        <taxon>Mollusca</taxon>
        <taxon>Cephalopoda</taxon>
        <taxon>Coleoidea</taxon>
        <taxon>Decapodiformes</taxon>
        <taxon>Sepiida</taxon>
        <taxon>Sepiina</taxon>
        <taxon>Sepiidae</taxon>
        <taxon>Acanthosepion</taxon>
    </lineage>
</organism>
<feature type="transmembrane region" description="Helical" evidence="1">
    <location>
        <begin position="152"/>
        <end position="172"/>
    </location>
</feature>
<feature type="transmembrane region" description="Helical" evidence="1">
    <location>
        <begin position="73"/>
        <end position="94"/>
    </location>
</feature>
<comment type="caution">
    <text evidence="2">The sequence shown here is derived from an EMBL/GenBank/DDBJ whole genome shotgun (WGS) entry which is preliminary data.</text>
</comment>
<keyword evidence="1" id="KW-0812">Transmembrane</keyword>
<feature type="transmembrane region" description="Helical" evidence="1">
    <location>
        <begin position="314"/>
        <end position="333"/>
    </location>
</feature>